<dbReference type="InterPro" id="IPR027056">
    <property type="entry name" value="Gluconate_2DH_su3"/>
</dbReference>
<reference evidence="1 2" key="1">
    <citation type="submission" date="2017-08" db="EMBL/GenBank/DDBJ databases">
        <title>Fine stratification of microbial communities through a metagenomic profile of the photic zone.</title>
        <authorList>
            <person name="Haro-Moreno J.M."/>
            <person name="Lopez-Perez M."/>
            <person name="De La Torre J."/>
            <person name="Picazo A."/>
            <person name="Camacho A."/>
            <person name="Rodriguez-Valera F."/>
        </authorList>
    </citation>
    <scope>NUCLEOTIDE SEQUENCE [LARGE SCALE GENOMIC DNA]</scope>
    <source>
        <strain evidence="1">MED-G28</strain>
    </source>
</reference>
<gene>
    <name evidence="1" type="ORF">CNF02_06290</name>
</gene>
<sequence length="193" mass="21817">MKKAVFSRRAFFNSLTDTASKSIIFLSMPAILVACREAHRMRLAGEDLQVFTKEEAYEFDAIAARIIPTTETAGAREAGVVYFMDNVLGDKREDELAVLKEGLRKLQTTSVLQYDSAYFYLLDEAQQDQLITGITDTPFFSTLRYLTVAGMFSLPEYGGNRDLIGYQLIGYQNQGGWAPPYSFYDADFMEWGE</sequence>
<dbReference type="PROSITE" id="PS51257">
    <property type="entry name" value="PROKAR_LIPOPROTEIN"/>
    <property type="match status" value="1"/>
</dbReference>
<dbReference type="EMBL" id="NTJZ01000005">
    <property type="protein sequence ID" value="PDH33962.1"/>
    <property type="molecule type" value="Genomic_DNA"/>
</dbReference>
<evidence type="ECO:0008006" key="3">
    <source>
        <dbReference type="Google" id="ProtNLM"/>
    </source>
</evidence>
<comment type="caution">
    <text evidence="1">The sequence shown here is derived from an EMBL/GenBank/DDBJ whole genome shotgun (WGS) entry which is preliminary data.</text>
</comment>
<organism evidence="1 2">
    <name type="scientific">OM182 bacterium MED-G28</name>
    <dbReference type="NCBI Taxonomy" id="1986256"/>
    <lineage>
        <taxon>Bacteria</taxon>
        <taxon>Pseudomonadati</taxon>
        <taxon>Pseudomonadota</taxon>
        <taxon>Gammaproteobacteria</taxon>
        <taxon>OMG group</taxon>
        <taxon>OM182 clade</taxon>
    </lineage>
</organism>
<name>A0A2A5WC16_9GAMM</name>
<dbReference type="Proteomes" id="UP000219329">
    <property type="component" value="Unassembled WGS sequence"/>
</dbReference>
<evidence type="ECO:0000313" key="1">
    <source>
        <dbReference type="EMBL" id="PDH33962.1"/>
    </source>
</evidence>
<dbReference type="AlphaFoldDB" id="A0A2A5WC16"/>
<protein>
    <recommendedName>
        <fullName evidence="3">Gluconate 2-dehydrogenase subunit 3 family protein</fullName>
    </recommendedName>
</protein>
<accession>A0A2A5WC16</accession>
<dbReference type="Pfam" id="PF13618">
    <property type="entry name" value="Gluconate_2-dh3"/>
    <property type="match status" value="1"/>
</dbReference>
<proteinExistence type="predicted"/>
<evidence type="ECO:0000313" key="2">
    <source>
        <dbReference type="Proteomes" id="UP000219329"/>
    </source>
</evidence>